<reference evidence="3" key="1">
    <citation type="submission" date="2009-11" db="EMBL/GenBank/DDBJ databases">
        <authorList>
            <consortium name="The Broad Institute Genome Sequencing Platform"/>
            <person name="Ward D."/>
            <person name="Feldgarden M."/>
            <person name="Earl A."/>
            <person name="Young S.K."/>
            <person name="Zeng Q."/>
            <person name="Koehrsen M."/>
            <person name="Alvarado L."/>
            <person name="Berlin A."/>
            <person name="Bochicchio J."/>
            <person name="Borenstein D."/>
            <person name="Chapman S.B."/>
            <person name="Chen Z."/>
            <person name="Engels R."/>
            <person name="Freedman E."/>
            <person name="Gellesch M."/>
            <person name="Goldberg J."/>
            <person name="Griggs A."/>
            <person name="Gujja S."/>
            <person name="Heilman E."/>
            <person name="Heiman D."/>
            <person name="Hepburn T."/>
            <person name="Howarth C."/>
            <person name="Jen D."/>
            <person name="Larson L."/>
            <person name="Lewis B."/>
            <person name="Mehta T."/>
            <person name="Park D."/>
            <person name="Pearson M."/>
            <person name="Roberts A."/>
            <person name="Saif S."/>
            <person name="Shea T."/>
            <person name="Shenoy N."/>
            <person name="Sisk P."/>
            <person name="Stolte C."/>
            <person name="Sykes S."/>
            <person name="Thomson T."/>
            <person name="Walk T."/>
            <person name="White J."/>
            <person name="Yandava C."/>
            <person name="Izard J."/>
            <person name="Baranova O.V."/>
            <person name="Blanton J.M."/>
            <person name="Tanner A.C."/>
            <person name="Dewhirst F.E."/>
            <person name="Haas B."/>
            <person name="Nusbaum C."/>
            <person name="Birren B."/>
        </authorList>
    </citation>
    <scope>NUCLEOTIDE SEQUENCE [LARGE SCALE GENOMIC DNA]</scope>
    <source>
        <strain evidence="3">1-1 BBBD Race 1</strain>
    </source>
</reference>
<dbReference type="GO" id="GO:0005739">
    <property type="term" value="C:mitochondrion"/>
    <property type="evidence" value="ECO:0007669"/>
    <property type="project" value="TreeGrafter"/>
</dbReference>
<organism evidence="3">
    <name type="scientific">Puccinia triticina (isolate 1-1 / race 1 (BBBD))</name>
    <name type="common">Brown leaf rust fungus</name>
    <dbReference type="NCBI Taxonomy" id="630390"/>
    <lineage>
        <taxon>Eukaryota</taxon>
        <taxon>Fungi</taxon>
        <taxon>Dikarya</taxon>
        <taxon>Basidiomycota</taxon>
        <taxon>Pucciniomycotina</taxon>
        <taxon>Pucciniomycetes</taxon>
        <taxon>Pucciniales</taxon>
        <taxon>Pucciniaceae</taxon>
        <taxon>Puccinia</taxon>
    </lineage>
</organism>
<reference evidence="4" key="4">
    <citation type="submission" date="2025-05" db="UniProtKB">
        <authorList>
            <consortium name="EnsemblFungi"/>
        </authorList>
    </citation>
    <scope>IDENTIFICATION</scope>
    <source>
        <strain evidence="4">isolate 1-1 / race 1 (BBBD)</strain>
    </source>
</reference>
<feature type="region of interest" description="Disordered" evidence="1">
    <location>
        <begin position="68"/>
        <end position="100"/>
    </location>
</feature>
<dbReference type="AlphaFoldDB" id="A0A180GTL7"/>
<dbReference type="EMBL" id="ADAS02000026">
    <property type="protein sequence ID" value="OAV95718.1"/>
    <property type="molecule type" value="Genomic_DNA"/>
</dbReference>
<feature type="compositionally biased region" description="Polar residues" evidence="1">
    <location>
        <begin position="68"/>
        <end position="80"/>
    </location>
</feature>
<evidence type="ECO:0000313" key="5">
    <source>
        <dbReference type="Proteomes" id="UP000005240"/>
    </source>
</evidence>
<dbReference type="PANTHER" id="PTHR21193">
    <property type="entry name" value="OXIDOREDUCTASE-LIKE DOMAIN-CONTAINING PROTEIN 1"/>
    <property type="match status" value="1"/>
</dbReference>
<evidence type="ECO:0000256" key="1">
    <source>
        <dbReference type="SAM" id="MobiDB-lite"/>
    </source>
</evidence>
<evidence type="ECO:0000313" key="3">
    <source>
        <dbReference type="EMBL" id="OAV95718.1"/>
    </source>
</evidence>
<dbReference type="VEuPathDB" id="FungiDB:PTTG_04835"/>
<accession>A0A180GTL7</accession>
<reference evidence="3" key="2">
    <citation type="submission" date="2016-05" db="EMBL/GenBank/DDBJ databases">
        <title>Comparative analysis highlights variable genome content of wheat rusts and divergence of the mating loci.</title>
        <authorList>
            <person name="Cuomo C.A."/>
            <person name="Bakkeren G."/>
            <person name="Szabo L."/>
            <person name="Khalil H."/>
            <person name="Joly D."/>
            <person name="Goldberg J."/>
            <person name="Young S."/>
            <person name="Zeng Q."/>
            <person name="Fellers J."/>
        </authorList>
    </citation>
    <scope>NUCLEOTIDE SEQUENCE [LARGE SCALE GENOMIC DNA]</scope>
    <source>
        <strain evidence="3">1-1 BBBD Race 1</strain>
    </source>
</reference>
<dbReference type="PANTHER" id="PTHR21193:SF3">
    <property type="entry name" value="OXIDOREDUCTASE-LIKE DOMAIN-CONTAINING PROTEIN 1"/>
    <property type="match status" value="1"/>
</dbReference>
<name>A0A180GTL7_PUCT1</name>
<dbReference type="Proteomes" id="UP000005240">
    <property type="component" value="Unassembled WGS sequence"/>
</dbReference>
<evidence type="ECO:0000259" key="2">
    <source>
        <dbReference type="Pfam" id="PF09791"/>
    </source>
</evidence>
<keyword evidence="5" id="KW-1185">Reference proteome</keyword>
<dbReference type="InterPro" id="IPR019180">
    <property type="entry name" value="Oxidoreductase-like_N"/>
</dbReference>
<sequence>MPGCDRISLHRLCRLYSTSRFTYVLVPSSLNGDAPHSTSNLNQPSRLSWRPIDSARLNLGQQFSSNNLSRLSPASLSQDDWLNGPNRLDTPTDAKNFPKVVGPPKPPGPEDCCMSGCAICVYDIYAQESEEYLESLKHRNGLNQNEDTSNIQETSMKLAEEIDDQVILNNSLKIFAQFEKTKHR</sequence>
<protein>
    <submittedName>
        <fullName evidence="4">Oxidoreductase-like domain-containing protein</fullName>
    </submittedName>
</protein>
<dbReference type="OrthoDB" id="10064411at2759"/>
<dbReference type="EnsemblFungi" id="PTTG_04835-t43_1">
    <property type="protein sequence ID" value="PTTG_04835-t43_1-p1"/>
    <property type="gene ID" value="PTTG_04835"/>
</dbReference>
<dbReference type="Pfam" id="PF09791">
    <property type="entry name" value="Oxidored-like"/>
    <property type="match status" value="1"/>
</dbReference>
<gene>
    <name evidence="3" type="ORF">PTTG_04835</name>
</gene>
<dbReference type="STRING" id="630390.A0A180GTL7"/>
<reference evidence="4 5" key="3">
    <citation type="journal article" date="2017" name="G3 (Bethesda)">
        <title>Comparative analysis highlights variable genome content of wheat rusts and divergence of the mating loci.</title>
        <authorList>
            <person name="Cuomo C.A."/>
            <person name="Bakkeren G."/>
            <person name="Khalil H.B."/>
            <person name="Panwar V."/>
            <person name="Joly D."/>
            <person name="Linning R."/>
            <person name="Sakthikumar S."/>
            <person name="Song X."/>
            <person name="Adiconis X."/>
            <person name="Fan L."/>
            <person name="Goldberg J.M."/>
            <person name="Levin J.Z."/>
            <person name="Young S."/>
            <person name="Zeng Q."/>
            <person name="Anikster Y."/>
            <person name="Bruce M."/>
            <person name="Wang M."/>
            <person name="Yin C."/>
            <person name="McCallum B."/>
            <person name="Szabo L.J."/>
            <person name="Hulbert S."/>
            <person name="Chen X."/>
            <person name="Fellers J.P."/>
        </authorList>
    </citation>
    <scope>NUCLEOTIDE SEQUENCE</scope>
    <source>
        <strain evidence="4">isolate 1-1 / race 1 (BBBD)</strain>
        <strain evidence="5">Isolate 1-1 / race 1 (BBBD)</strain>
    </source>
</reference>
<proteinExistence type="predicted"/>
<dbReference type="InterPro" id="IPR039251">
    <property type="entry name" value="OXLD1"/>
</dbReference>
<feature type="domain" description="Oxidoreductase-like" evidence="2">
    <location>
        <begin position="102"/>
        <end position="137"/>
    </location>
</feature>
<evidence type="ECO:0000313" key="4">
    <source>
        <dbReference type="EnsemblFungi" id="PTTG_04835-t43_1-p1"/>
    </source>
</evidence>